<dbReference type="Proteomes" id="UP001189429">
    <property type="component" value="Unassembled WGS sequence"/>
</dbReference>
<comment type="caution">
    <text evidence="2">The sequence shown here is derived from an EMBL/GenBank/DDBJ whole genome shotgun (WGS) entry which is preliminary data.</text>
</comment>
<sequence>MYMGEQTMTETRQVGGPRGFFGSALEPPGSPSSSSPGASEMAAAAPPAAAADAGAADEAACIGDLLRSLEEGLRCRVCRRQRALSRLRMEASVERSRQALEAELRGARGPVGPGERRQLEEQLADATRVLAELQRCGAPRGLGTRPSAPWATSRAPARRGGRPARCWWCAARGASA</sequence>
<evidence type="ECO:0000313" key="2">
    <source>
        <dbReference type="EMBL" id="CAK0880236.1"/>
    </source>
</evidence>
<reference evidence="2" key="1">
    <citation type="submission" date="2023-10" db="EMBL/GenBank/DDBJ databases">
        <authorList>
            <person name="Chen Y."/>
            <person name="Shah S."/>
            <person name="Dougan E. K."/>
            <person name="Thang M."/>
            <person name="Chan C."/>
        </authorList>
    </citation>
    <scope>NUCLEOTIDE SEQUENCE [LARGE SCALE GENOMIC DNA]</scope>
</reference>
<organism evidence="2 3">
    <name type="scientific">Prorocentrum cordatum</name>
    <dbReference type="NCBI Taxonomy" id="2364126"/>
    <lineage>
        <taxon>Eukaryota</taxon>
        <taxon>Sar</taxon>
        <taxon>Alveolata</taxon>
        <taxon>Dinophyceae</taxon>
        <taxon>Prorocentrales</taxon>
        <taxon>Prorocentraceae</taxon>
        <taxon>Prorocentrum</taxon>
    </lineage>
</organism>
<dbReference type="EMBL" id="CAUYUJ010018052">
    <property type="protein sequence ID" value="CAK0880236.1"/>
    <property type="molecule type" value="Genomic_DNA"/>
</dbReference>
<feature type="region of interest" description="Disordered" evidence="1">
    <location>
        <begin position="138"/>
        <end position="161"/>
    </location>
</feature>
<keyword evidence="3" id="KW-1185">Reference proteome</keyword>
<accession>A0ABN9W5K0</accession>
<feature type="compositionally biased region" description="Polar residues" evidence="1">
    <location>
        <begin position="1"/>
        <end position="12"/>
    </location>
</feature>
<feature type="compositionally biased region" description="Low complexity" evidence="1">
    <location>
        <begin position="22"/>
        <end position="56"/>
    </location>
</feature>
<evidence type="ECO:0000256" key="1">
    <source>
        <dbReference type="SAM" id="MobiDB-lite"/>
    </source>
</evidence>
<evidence type="ECO:0000313" key="3">
    <source>
        <dbReference type="Proteomes" id="UP001189429"/>
    </source>
</evidence>
<name>A0ABN9W5K0_9DINO</name>
<protein>
    <submittedName>
        <fullName evidence="2">Uncharacterized protein</fullName>
    </submittedName>
</protein>
<gene>
    <name evidence="2" type="ORF">PCOR1329_LOCUS63439</name>
</gene>
<proteinExistence type="predicted"/>
<feature type="region of interest" description="Disordered" evidence="1">
    <location>
        <begin position="1"/>
        <end position="56"/>
    </location>
</feature>